<protein>
    <recommendedName>
        <fullName evidence="5">Exostosin GT47 domain-containing protein</fullName>
    </recommendedName>
</protein>
<evidence type="ECO:0000256" key="1">
    <source>
        <dbReference type="ARBA" id="ARBA00004323"/>
    </source>
</evidence>
<dbReference type="PANTHER" id="PTHR11062">
    <property type="entry name" value="EXOSTOSIN HEPARAN SULFATE GLYCOSYLTRANSFERASE -RELATED"/>
    <property type="match status" value="1"/>
</dbReference>
<dbReference type="InterPro" id="IPR040911">
    <property type="entry name" value="Exostosin_GT47"/>
</dbReference>
<comment type="similarity">
    <text evidence="2">Belongs to the glycosyltransferase 47 family.</text>
</comment>
<feature type="compositionally biased region" description="Low complexity" evidence="4">
    <location>
        <begin position="160"/>
        <end position="184"/>
    </location>
</feature>
<comment type="subcellular location">
    <subcellularLocation>
        <location evidence="1">Golgi apparatus membrane</location>
        <topology evidence="1">Single-pass type II membrane protein</topology>
    </subcellularLocation>
</comment>
<dbReference type="Pfam" id="PF03016">
    <property type="entry name" value="Exostosin_GT47"/>
    <property type="match status" value="1"/>
</dbReference>
<evidence type="ECO:0000256" key="3">
    <source>
        <dbReference type="ARBA" id="ARBA00023034"/>
    </source>
</evidence>
<sequence length="591" mass="65731">MSYSSEDCAQVSANARGHITKARRTRSITLKRHIQHSRDPERVDDDTCVCCGPPSPCGGGGARASPPADIKPNAHANNQGTGMEGRVTRGTTDLPPHPDRRTNIFTSCLPQVKMSARGCIAVLLLILGSLDVSFAFRNPSTVRRHANRHARTQHDHSLDASAAETPESSEFPPAASASAPQPEETTTPAYIPPLVQNNHITLQHYEKLKAAAPRIYVYNLQESKGPNCVSRGSYSLASDLEEMLLNNNLAVSSPSDADFLFVPANFYCSTHGEWVKKYPPGTPPWNYTTAHVDLVLQELRKLGPWWDDAPQKHIFAFSADHGFCGFGPGEPGSPQVRNAVILSHWGLTKRETDGRNGPIRRGSLCHVPGKDIVVPIANDFLSMVDMTPGKAADDPKRTTLLFFAGNSGVVRHSGHGTGTHYSHGTRGMIFMMFNDTAKFPRMIIQPRADDSNFKTSIFCLAPTGGGFGNRLFISMYNGCIPVIIQDDVRQPYEEILPYKKFAFILKSHKMARLRVYLGQAEAQKERYFEAVRQHRKSLWWEFDSKVGDYEGEALLRLFENLHLRKNLPKEQPDCSEHPDDLFLDSVVQREY</sequence>
<feature type="domain" description="Exostosin GT47" evidence="5">
    <location>
        <begin position="213"/>
        <end position="512"/>
    </location>
</feature>
<keyword evidence="7" id="KW-1185">Reference proteome</keyword>
<dbReference type="GO" id="GO:0000139">
    <property type="term" value="C:Golgi membrane"/>
    <property type="evidence" value="ECO:0007669"/>
    <property type="project" value="UniProtKB-SubCell"/>
</dbReference>
<dbReference type="AlphaFoldDB" id="A0A830HYY4"/>
<reference evidence="6" key="1">
    <citation type="submission" date="2020-10" db="EMBL/GenBank/DDBJ databases">
        <title>Unveiling of a novel bifunctional photoreceptor, Dualchrome1, isolated from a cosmopolitan green alga.</title>
        <authorList>
            <person name="Suzuki S."/>
            <person name="Kawachi M."/>
        </authorList>
    </citation>
    <scope>NUCLEOTIDE SEQUENCE</scope>
    <source>
        <strain evidence="6">NIES 2893</strain>
    </source>
</reference>
<proteinExistence type="inferred from homology"/>
<dbReference type="OrthoDB" id="1924787at2759"/>
<dbReference type="InterPro" id="IPR004263">
    <property type="entry name" value="Exostosin"/>
</dbReference>
<evidence type="ECO:0000313" key="7">
    <source>
        <dbReference type="Proteomes" id="UP000660262"/>
    </source>
</evidence>
<evidence type="ECO:0000313" key="6">
    <source>
        <dbReference type="EMBL" id="GHP12462.1"/>
    </source>
</evidence>
<dbReference type="PANTHER" id="PTHR11062:SF281">
    <property type="entry name" value="EXOSTOSIN-LIKE 2"/>
    <property type="match status" value="1"/>
</dbReference>
<feature type="region of interest" description="Disordered" evidence="4">
    <location>
        <begin position="72"/>
        <end position="101"/>
    </location>
</feature>
<evidence type="ECO:0000256" key="2">
    <source>
        <dbReference type="ARBA" id="ARBA00010271"/>
    </source>
</evidence>
<feature type="region of interest" description="Disordered" evidence="4">
    <location>
        <begin position="145"/>
        <end position="191"/>
    </location>
</feature>
<dbReference type="Proteomes" id="UP000660262">
    <property type="component" value="Unassembled WGS sequence"/>
</dbReference>
<name>A0A830HYY4_9CHLO</name>
<evidence type="ECO:0000256" key="4">
    <source>
        <dbReference type="SAM" id="MobiDB-lite"/>
    </source>
</evidence>
<accession>A0A830HYY4</accession>
<evidence type="ECO:0000259" key="5">
    <source>
        <dbReference type="Pfam" id="PF03016"/>
    </source>
</evidence>
<organism evidence="6 7">
    <name type="scientific">Pycnococcus provasolii</name>
    <dbReference type="NCBI Taxonomy" id="41880"/>
    <lineage>
        <taxon>Eukaryota</taxon>
        <taxon>Viridiplantae</taxon>
        <taxon>Chlorophyta</taxon>
        <taxon>Pseudoscourfieldiophyceae</taxon>
        <taxon>Pseudoscourfieldiales</taxon>
        <taxon>Pycnococcaceae</taxon>
        <taxon>Pycnococcus</taxon>
    </lineage>
</organism>
<dbReference type="EMBL" id="BNJQ01000042">
    <property type="protein sequence ID" value="GHP12462.1"/>
    <property type="molecule type" value="Genomic_DNA"/>
</dbReference>
<dbReference type="GO" id="GO:0016757">
    <property type="term" value="F:glycosyltransferase activity"/>
    <property type="evidence" value="ECO:0007669"/>
    <property type="project" value="InterPro"/>
</dbReference>
<keyword evidence="3" id="KW-0333">Golgi apparatus</keyword>
<gene>
    <name evidence="6" type="ORF">PPROV_001119000</name>
</gene>
<comment type="caution">
    <text evidence="6">The sequence shown here is derived from an EMBL/GenBank/DDBJ whole genome shotgun (WGS) entry which is preliminary data.</text>
</comment>